<keyword evidence="1" id="KW-0472">Membrane</keyword>
<protein>
    <submittedName>
        <fullName evidence="2">Uncharacterized protein</fullName>
    </submittedName>
</protein>
<keyword evidence="1" id="KW-1133">Transmembrane helix</keyword>
<accession>A0A8D9BW18</accession>
<dbReference type="AlphaFoldDB" id="A0A8D9BW18"/>
<evidence type="ECO:0000313" key="2">
    <source>
        <dbReference type="EMBL" id="CAG6791251.1"/>
    </source>
</evidence>
<evidence type="ECO:0000256" key="1">
    <source>
        <dbReference type="SAM" id="Phobius"/>
    </source>
</evidence>
<name>A0A8D9BW18_9HEMI</name>
<reference evidence="2" key="1">
    <citation type="submission" date="2021-05" db="EMBL/GenBank/DDBJ databases">
        <authorList>
            <person name="Alioto T."/>
            <person name="Alioto T."/>
            <person name="Gomez Garrido J."/>
        </authorList>
    </citation>
    <scope>NUCLEOTIDE SEQUENCE</scope>
</reference>
<dbReference type="EMBL" id="HBUF01675413">
    <property type="protein sequence ID" value="CAG6791251.1"/>
    <property type="molecule type" value="Transcribed_RNA"/>
</dbReference>
<feature type="transmembrane region" description="Helical" evidence="1">
    <location>
        <begin position="54"/>
        <end position="75"/>
    </location>
</feature>
<dbReference type="EMBL" id="HBUF01675414">
    <property type="protein sequence ID" value="CAG6791252.1"/>
    <property type="molecule type" value="Transcribed_RNA"/>
</dbReference>
<feature type="transmembrane region" description="Helical" evidence="1">
    <location>
        <begin position="12"/>
        <end position="33"/>
    </location>
</feature>
<organism evidence="2">
    <name type="scientific">Cacopsylla melanoneura</name>
    <dbReference type="NCBI Taxonomy" id="428564"/>
    <lineage>
        <taxon>Eukaryota</taxon>
        <taxon>Metazoa</taxon>
        <taxon>Ecdysozoa</taxon>
        <taxon>Arthropoda</taxon>
        <taxon>Hexapoda</taxon>
        <taxon>Insecta</taxon>
        <taxon>Pterygota</taxon>
        <taxon>Neoptera</taxon>
        <taxon>Paraneoptera</taxon>
        <taxon>Hemiptera</taxon>
        <taxon>Sternorrhyncha</taxon>
        <taxon>Psylloidea</taxon>
        <taxon>Psyllidae</taxon>
        <taxon>Psyllinae</taxon>
        <taxon>Cacopsylla</taxon>
    </lineage>
</organism>
<dbReference type="EMBL" id="HBUF01023986">
    <property type="protein sequence ID" value="CAG6612178.1"/>
    <property type="molecule type" value="Transcribed_RNA"/>
</dbReference>
<sequence length="123" mass="14500">MNHLLLSHYSNIIFFLTKLFWIIFFFFFLCISLQKTFILTNFYIDSCSPVPPPNYLFILSCLFIVIIFLLLIFLFTLMSSILGPPSRFQFSLPKYFPSFVVLQYCFHSCIMMKQDITKGTSIT</sequence>
<dbReference type="EMBL" id="HBUF01023985">
    <property type="protein sequence ID" value="CAG6612176.1"/>
    <property type="molecule type" value="Transcribed_RNA"/>
</dbReference>
<keyword evidence="1" id="KW-0812">Transmembrane</keyword>
<proteinExistence type="predicted"/>